<reference evidence="2" key="1">
    <citation type="submission" date="2024-05" db="EMBL/GenBank/DDBJ databases">
        <title>Planctomycetes of the genus Singulisphaera possess chitinolytic capabilities.</title>
        <authorList>
            <person name="Ivanova A."/>
        </authorList>
    </citation>
    <scope>NUCLEOTIDE SEQUENCE</scope>
    <source>
        <strain evidence="2">Ch08T</strain>
    </source>
</reference>
<keyword evidence="1" id="KW-0460">Magnesium</keyword>
<feature type="binding site" evidence="1">
    <location>
        <position position="35"/>
    </location>
    <ligand>
        <name>Mg(2+)</name>
        <dbReference type="ChEBI" id="CHEBI:18420"/>
        <label>1</label>
    </ligand>
</feature>
<feature type="binding site" evidence="1">
    <location>
        <position position="211"/>
    </location>
    <ligand>
        <name>Mg(2+)</name>
        <dbReference type="ChEBI" id="CHEBI:18420"/>
        <label>1</label>
    </ligand>
</feature>
<organism evidence="2">
    <name type="scientific">Singulisphaera sp. Ch08</name>
    <dbReference type="NCBI Taxonomy" id="3120278"/>
    <lineage>
        <taxon>Bacteria</taxon>
        <taxon>Pseudomonadati</taxon>
        <taxon>Planctomycetota</taxon>
        <taxon>Planctomycetia</taxon>
        <taxon>Isosphaerales</taxon>
        <taxon>Isosphaeraceae</taxon>
        <taxon>Singulisphaera</taxon>
    </lineage>
</organism>
<feature type="binding site" evidence="1">
    <location>
        <position position="36"/>
    </location>
    <ligand>
        <name>Mg(2+)</name>
        <dbReference type="ChEBI" id="CHEBI:18420"/>
        <label>1</label>
    </ligand>
</feature>
<keyword evidence="1" id="KW-0479">Metal-binding</keyword>
<dbReference type="InterPro" id="IPR036705">
    <property type="entry name" value="Ribosyl_crysJ1_sf"/>
</dbReference>
<dbReference type="Gene3D" id="1.10.4080.10">
    <property type="entry name" value="ADP-ribosylation/Crystallin J1"/>
    <property type="match status" value="1"/>
</dbReference>
<comment type="cofactor">
    <cofactor evidence="1">
        <name>Mg(2+)</name>
        <dbReference type="ChEBI" id="CHEBI:18420"/>
    </cofactor>
    <text evidence="1">Binds 2 magnesium ions per subunit.</text>
</comment>
<dbReference type="InterPro" id="IPR005502">
    <property type="entry name" value="Ribosyl_crysJ1"/>
</dbReference>
<sequence length="257" mass="28293">MLGAIAGDIIGSIYERNNIKTTEFPLFQPTSHFTDDTVLTVALAESLLRGKPFVDLLKEYYRAYPHAGYGGSFHKWAQSKGTEPYNSWGNGSAMRVSPVGLAFGTLDTVLDEAKKSAEVTHNHPEGIKGAQAIASAVFLARTGQSNEQIKNYVETKFSYHLDTPLDEIRKTYEFQVSCQESVPQAIRAFLESSGFEDAVRRAISIGGDSDTIACMAGAIAEAREGGIPAPIRRKIYEILDEPLCRTTREFVRKYGQS</sequence>
<evidence type="ECO:0000256" key="1">
    <source>
        <dbReference type="PIRSR" id="PIRSR605502-1"/>
    </source>
</evidence>
<feature type="binding site" evidence="1">
    <location>
        <position position="34"/>
    </location>
    <ligand>
        <name>Mg(2+)</name>
        <dbReference type="ChEBI" id="CHEBI:18420"/>
        <label>1</label>
    </ligand>
</feature>
<dbReference type="EMBL" id="CP155447">
    <property type="protein sequence ID" value="XBH01180.1"/>
    <property type="molecule type" value="Genomic_DNA"/>
</dbReference>
<dbReference type="SUPFAM" id="SSF101478">
    <property type="entry name" value="ADP-ribosylglycohydrolase"/>
    <property type="match status" value="1"/>
</dbReference>
<accession>A0AAU7C7R0</accession>
<proteinExistence type="predicted"/>
<dbReference type="PANTHER" id="PTHR16222">
    <property type="entry name" value="ADP-RIBOSYLGLYCOHYDROLASE"/>
    <property type="match status" value="1"/>
</dbReference>
<dbReference type="PANTHER" id="PTHR16222:SF12">
    <property type="entry name" value="ADP-RIBOSYLGLYCOHYDROLASE-RELATED"/>
    <property type="match status" value="1"/>
</dbReference>
<dbReference type="InterPro" id="IPR050792">
    <property type="entry name" value="ADP-ribosylglycohydrolase"/>
</dbReference>
<gene>
    <name evidence="2" type="ORF">V5E97_22810</name>
</gene>
<feature type="binding site" evidence="1">
    <location>
        <position position="208"/>
    </location>
    <ligand>
        <name>Mg(2+)</name>
        <dbReference type="ChEBI" id="CHEBI:18420"/>
        <label>1</label>
    </ligand>
</feature>
<evidence type="ECO:0000313" key="2">
    <source>
        <dbReference type="EMBL" id="XBH01180.1"/>
    </source>
</evidence>
<dbReference type="Pfam" id="PF03747">
    <property type="entry name" value="ADP_ribosyl_GH"/>
    <property type="match status" value="1"/>
</dbReference>
<feature type="binding site" evidence="1">
    <location>
        <position position="210"/>
    </location>
    <ligand>
        <name>Mg(2+)</name>
        <dbReference type="ChEBI" id="CHEBI:18420"/>
        <label>1</label>
    </ligand>
</feature>
<protein>
    <submittedName>
        <fullName evidence="2">ADP-ribosylglycohydrolase family protein</fullName>
    </submittedName>
</protein>
<dbReference type="AlphaFoldDB" id="A0AAU7C7R0"/>
<name>A0AAU7C7R0_9BACT</name>
<dbReference type="GO" id="GO:0046872">
    <property type="term" value="F:metal ion binding"/>
    <property type="evidence" value="ECO:0007669"/>
    <property type="project" value="UniProtKB-KW"/>
</dbReference>
<dbReference type="RefSeq" id="WP_406693871.1">
    <property type="nucleotide sequence ID" value="NZ_CP155447.1"/>
</dbReference>